<gene>
    <name evidence="2" type="ORF">BLA29_008973</name>
</gene>
<feature type="compositionally biased region" description="Low complexity" evidence="1">
    <location>
        <begin position="215"/>
        <end position="225"/>
    </location>
</feature>
<dbReference type="EMBL" id="MUJZ01071097">
    <property type="protein sequence ID" value="OTF69324.1"/>
    <property type="molecule type" value="Genomic_DNA"/>
</dbReference>
<feature type="compositionally biased region" description="Basic and acidic residues" evidence="1">
    <location>
        <begin position="193"/>
        <end position="211"/>
    </location>
</feature>
<evidence type="ECO:0000313" key="3">
    <source>
        <dbReference type="Proteomes" id="UP000194236"/>
    </source>
</evidence>
<evidence type="ECO:0000313" key="2">
    <source>
        <dbReference type="EMBL" id="OTF69324.1"/>
    </source>
</evidence>
<accession>A0A1Y3AND3</accession>
<evidence type="ECO:0000256" key="1">
    <source>
        <dbReference type="SAM" id="MobiDB-lite"/>
    </source>
</evidence>
<reference evidence="2 3" key="1">
    <citation type="submission" date="2017-03" db="EMBL/GenBank/DDBJ databases">
        <title>Genome Survey of Euroglyphus maynei.</title>
        <authorList>
            <person name="Arlian L.G."/>
            <person name="Morgan M.S."/>
            <person name="Rider S.D."/>
        </authorList>
    </citation>
    <scope>NUCLEOTIDE SEQUENCE [LARGE SCALE GENOMIC DNA]</scope>
    <source>
        <strain evidence="2">Arlian Lab</strain>
        <tissue evidence="2">Whole body</tissue>
    </source>
</reference>
<organism evidence="2 3">
    <name type="scientific">Euroglyphus maynei</name>
    <name type="common">Mayne's house dust mite</name>
    <dbReference type="NCBI Taxonomy" id="6958"/>
    <lineage>
        <taxon>Eukaryota</taxon>
        <taxon>Metazoa</taxon>
        <taxon>Ecdysozoa</taxon>
        <taxon>Arthropoda</taxon>
        <taxon>Chelicerata</taxon>
        <taxon>Arachnida</taxon>
        <taxon>Acari</taxon>
        <taxon>Acariformes</taxon>
        <taxon>Sarcoptiformes</taxon>
        <taxon>Astigmata</taxon>
        <taxon>Psoroptidia</taxon>
        <taxon>Analgoidea</taxon>
        <taxon>Pyroglyphidae</taxon>
        <taxon>Pyroglyphinae</taxon>
        <taxon>Euroglyphus</taxon>
    </lineage>
</organism>
<dbReference type="Proteomes" id="UP000194236">
    <property type="component" value="Unassembled WGS sequence"/>
</dbReference>
<proteinExistence type="predicted"/>
<dbReference type="AlphaFoldDB" id="A0A1Y3AND3"/>
<feature type="non-terminal residue" evidence="2">
    <location>
        <position position="271"/>
    </location>
</feature>
<feature type="region of interest" description="Disordered" evidence="1">
    <location>
        <begin position="193"/>
        <end position="233"/>
    </location>
</feature>
<name>A0A1Y3AND3_EURMA</name>
<keyword evidence="3" id="KW-1185">Reference proteome</keyword>
<sequence length="271" mass="31317">MKRIKKELSRQRRDQRRLTLPSIFDQPKAGGYRRLRSDSVTAILPISTGEFRSDQEPMAMLSDELSANTNIKPEFEANENSLWWPNVDDPGIFQRNFRIEFFHIPDWNRTKKFYALFRILSDDDDDEARIPVSIRDPFVRSFINEWDWVGIFPEKFTSLDNFLTYSYPRFGNVLPTEQAADALSMLNINDDNSRDFDHHDSQQGDQHRNLGKDNSSSSSTTTTTTDTADQPANPTEEVFSVHFDEQIPILAGRYVLVYIRKNGDVIGVSEP</sequence>
<protein>
    <submittedName>
        <fullName evidence="2">Uncharacterized protein</fullName>
    </submittedName>
</protein>
<dbReference type="Gene3D" id="2.60.40.2840">
    <property type="match status" value="1"/>
</dbReference>
<comment type="caution">
    <text evidence="2">The sequence shown here is derived from an EMBL/GenBank/DDBJ whole genome shotgun (WGS) entry which is preliminary data.</text>
</comment>
<dbReference type="OrthoDB" id="62798at2759"/>